<organism evidence="5 6">
    <name type="scientific">Thalassiosira oceanica</name>
    <name type="common">Marine diatom</name>
    <dbReference type="NCBI Taxonomy" id="159749"/>
    <lineage>
        <taxon>Eukaryota</taxon>
        <taxon>Sar</taxon>
        <taxon>Stramenopiles</taxon>
        <taxon>Ochrophyta</taxon>
        <taxon>Bacillariophyta</taxon>
        <taxon>Coscinodiscophyceae</taxon>
        <taxon>Thalassiosirophycidae</taxon>
        <taxon>Thalassiosirales</taxon>
        <taxon>Thalassiosiraceae</taxon>
        <taxon>Thalassiosira</taxon>
    </lineage>
</organism>
<comment type="caution">
    <text evidence="5">The sequence shown here is derived from an EMBL/GenBank/DDBJ whole genome shotgun (WGS) entry which is preliminary data.</text>
</comment>
<feature type="transmembrane region" description="Helical" evidence="3">
    <location>
        <begin position="208"/>
        <end position="229"/>
    </location>
</feature>
<feature type="transmembrane region" description="Helical" evidence="3">
    <location>
        <begin position="241"/>
        <end position="261"/>
    </location>
</feature>
<keyword evidence="4" id="KW-0732">Signal</keyword>
<evidence type="ECO:0000256" key="2">
    <source>
        <dbReference type="ARBA" id="ARBA00022737"/>
    </source>
</evidence>
<reference evidence="5 6" key="1">
    <citation type="journal article" date="2012" name="Genome Biol.">
        <title>Genome and low-iron response of an oceanic diatom adapted to chronic iron limitation.</title>
        <authorList>
            <person name="Lommer M."/>
            <person name="Specht M."/>
            <person name="Roy A.S."/>
            <person name="Kraemer L."/>
            <person name="Andreson R."/>
            <person name="Gutowska M.A."/>
            <person name="Wolf J."/>
            <person name="Bergner S.V."/>
            <person name="Schilhabel M.B."/>
            <person name="Klostermeier U.C."/>
            <person name="Beiko R.G."/>
            <person name="Rosenstiel P."/>
            <person name="Hippler M."/>
            <person name="Laroche J."/>
        </authorList>
    </citation>
    <scope>NUCLEOTIDE SEQUENCE [LARGE SCALE GENOMIC DNA]</scope>
    <source>
        <strain evidence="5 6">CCMP1005</strain>
    </source>
</reference>
<keyword evidence="2" id="KW-0677">Repeat</keyword>
<sequence>MKVAMTAIGLLGGISALCASPSLAFQAPQRIRPTRTVQHSRIDVQGATLKRRLRPFSTTNNEPVSGIASALSAFDASFLLGAEDLLSPNDLVLNADGILPEPTSFDSLAALDPESTTAAFLSLATQLGYAVGAGSVMLYTPIAVRLLRQKSAEGLTIATWVCKLASFTCTDVYNIRNGFPVAAFSETLVITFESAAVLALCAMYQNRVNGLTCAMAGAYLAAAAWALLSPVDSPLGISTDTISALQVTAIGLNAAALLPQLRQNFERKSSGDYSPVTASVAAVCCMVRLFTTTQLAGGDELLMTYYGVTLLMNLSVLSQTLYYGTQREGKSLSSLFLADIMSEDGGDGIRSSQKSMSNDGKVVDKVKAFRIT</sequence>
<protein>
    <recommendedName>
        <fullName evidence="7">Mannose-P-dolichol utilization defect 1 protein homolog</fullName>
    </recommendedName>
</protein>
<evidence type="ECO:0000256" key="3">
    <source>
        <dbReference type="SAM" id="Phobius"/>
    </source>
</evidence>
<proteinExistence type="predicted"/>
<dbReference type="eggNOG" id="KOG3211">
    <property type="taxonomic scope" value="Eukaryota"/>
</dbReference>
<evidence type="ECO:0000256" key="1">
    <source>
        <dbReference type="ARBA" id="ARBA00022448"/>
    </source>
</evidence>
<feature type="signal peptide" evidence="4">
    <location>
        <begin position="1"/>
        <end position="24"/>
    </location>
</feature>
<dbReference type="PANTHER" id="PTHR12226">
    <property type="entry name" value="MANNOSE-P-DOLICHOL UTILIZATION DEFECT 1 LEC35 -RELATED"/>
    <property type="match status" value="1"/>
</dbReference>
<evidence type="ECO:0000313" key="5">
    <source>
        <dbReference type="EMBL" id="EJK44293.1"/>
    </source>
</evidence>
<feature type="transmembrane region" description="Helical" evidence="3">
    <location>
        <begin position="273"/>
        <end position="291"/>
    </location>
</feature>
<dbReference type="PANTHER" id="PTHR12226:SF2">
    <property type="entry name" value="MANNOSE-P-DOLICHOL UTILIZATION DEFECT 1 PROTEIN"/>
    <property type="match status" value="1"/>
</dbReference>
<keyword evidence="3" id="KW-0812">Transmembrane</keyword>
<name>K0QYP4_THAOC</name>
<accession>K0QYP4</accession>
<dbReference type="Gene3D" id="1.20.1280.290">
    <property type="match status" value="2"/>
</dbReference>
<dbReference type="OrthoDB" id="47156at2759"/>
<feature type="chain" id="PRO_5003835862" description="Mannose-P-dolichol utilization defect 1 protein homolog" evidence="4">
    <location>
        <begin position="25"/>
        <end position="372"/>
    </location>
</feature>
<feature type="transmembrane region" description="Helical" evidence="3">
    <location>
        <begin position="303"/>
        <end position="324"/>
    </location>
</feature>
<dbReference type="Proteomes" id="UP000266841">
    <property type="component" value="Unassembled WGS sequence"/>
</dbReference>
<keyword evidence="1" id="KW-0813">Transport</keyword>
<keyword evidence="3" id="KW-1133">Transmembrane helix</keyword>
<gene>
    <name evidence="5" type="ORF">THAOC_37180</name>
</gene>
<dbReference type="AlphaFoldDB" id="K0QYP4"/>
<keyword evidence="3" id="KW-0472">Membrane</keyword>
<keyword evidence="6" id="KW-1185">Reference proteome</keyword>
<evidence type="ECO:0000256" key="4">
    <source>
        <dbReference type="SAM" id="SignalP"/>
    </source>
</evidence>
<evidence type="ECO:0008006" key="7">
    <source>
        <dbReference type="Google" id="ProtNLM"/>
    </source>
</evidence>
<dbReference type="InterPro" id="IPR016817">
    <property type="entry name" value="MannP-dilichol_defect-1"/>
</dbReference>
<evidence type="ECO:0000313" key="6">
    <source>
        <dbReference type="Proteomes" id="UP000266841"/>
    </source>
</evidence>
<dbReference type="EMBL" id="AGNL01049905">
    <property type="protein sequence ID" value="EJK44293.1"/>
    <property type="molecule type" value="Genomic_DNA"/>
</dbReference>